<reference evidence="9" key="1">
    <citation type="submission" date="2022-11" db="EMBL/GenBank/DDBJ databases">
        <title>Draft genome sequence of Hoeflea poritis E7-10 and Hoeflea prorocentri PM5-8, separated from scleractinian coral Porites lutea and marine dinoflagellate.</title>
        <authorList>
            <person name="Zhang G."/>
            <person name="Wei Q."/>
            <person name="Cai L."/>
        </authorList>
    </citation>
    <scope>NUCLEOTIDE SEQUENCE</scope>
    <source>
        <strain evidence="9">PM5-8</strain>
    </source>
</reference>
<keyword evidence="7" id="KW-0997">Cell inner membrane</keyword>
<dbReference type="GO" id="GO:0006865">
    <property type="term" value="P:amino acid transport"/>
    <property type="evidence" value="ECO:0007669"/>
    <property type="project" value="UniProtKB-UniRule"/>
</dbReference>
<dbReference type="InterPro" id="IPR005892">
    <property type="entry name" value="Gly-betaine_transp_ATP-bd"/>
</dbReference>
<dbReference type="RefSeq" id="WP_267991281.1">
    <property type="nucleotide sequence ID" value="NZ_JAPJZI010000001.1"/>
</dbReference>
<comment type="subcellular location">
    <subcellularLocation>
        <location evidence="7">Cell inner membrane</location>
        <topology evidence="7">Peripheral membrane protein</topology>
    </subcellularLocation>
</comment>
<dbReference type="GO" id="GO:0005886">
    <property type="term" value="C:plasma membrane"/>
    <property type="evidence" value="ECO:0007669"/>
    <property type="project" value="UniProtKB-SubCell"/>
</dbReference>
<dbReference type="Gene3D" id="3.40.50.300">
    <property type="entry name" value="P-loop containing nucleotide triphosphate hydrolases"/>
    <property type="match status" value="1"/>
</dbReference>
<organism evidence="9 10">
    <name type="scientific">Hoeflea prorocentri</name>
    <dbReference type="NCBI Taxonomy" id="1922333"/>
    <lineage>
        <taxon>Bacteria</taxon>
        <taxon>Pseudomonadati</taxon>
        <taxon>Pseudomonadota</taxon>
        <taxon>Alphaproteobacteria</taxon>
        <taxon>Hyphomicrobiales</taxon>
        <taxon>Rhizobiaceae</taxon>
        <taxon>Hoeflea</taxon>
    </lineage>
</organism>
<dbReference type="CDD" id="cd03294">
    <property type="entry name" value="ABC_Pro_Gly_Betaine"/>
    <property type="match status" value="1"/>
</dbReference>
<keyword evidence="2 7" id="KW-0813">Transport</keyword>
<comment type="subunit">
    <text evidence="6">The complex is probably composed of two ATP-binding proteins (TmoW), two transmembrane proteins (TmoV) and a solute-binding protein (TmoX).</text>
</comment>
<dbReference type="GO" id="GO:0015418">
    <property type="term" value="F:ABC-type quaternary ammonium compound transporting activity"/>
    <property type="evidence" value="ECO:0007669"/>
    <property type="project" value="UniProtKB-EC"/>
</dbReference>
<dbReference type="NCBIfam" id="TIGR01186">
    <property type="entry name" value="proV"/>
    <property type="match status" value="1"/>
</dbReference>
<dbReference type="Proteomes" id="UP001151234">
    <property type="component" value="Unassembled WGS sequence"/>
</dbReference>
<dbReference type="GO" id="GO:0016887">
    <property type="term" value="F:ATP hydrolysis activity"/>
    <property type="evidence" value="ECO:0007669"/>
    <property type="project" value="UniProtKB-UniRule"/>
</dbReference>
<proteinExistence type="inferred from homology"/>
<evidence type="ECO:0000256" key="3">
    <source>
        <dbReference type="ARBA" id="ARBA00022741"/>
    </source>
</evidence>
<dbReference type="EMBL" id="JAPJZI010000001">
    <property type="protein sequence ID" value="MDA5399866.1"/>
    <property type="molecule type" value="Genomic_DNA"/>
</dbReference>
<dbReference type="AlphaFoldDB" id="A0A9X3ZIP7"/>
<protein>
    <recommendedName>
        <fullName evidence="7">Quaternary amine transport ATP-binding protein</fullName>
        <ecNumber evidence="7">7.6.2.9</ecNumber>
    </recommendedName>
</protein>
<keyword evidence="4 7" id="KW-0067">ATP-binding</keyword>
<dbReference type="InterPro" id="IPR003593">
    <property type="entry name" value="AAA+_ATPase"/>
</dbReference>
<comment type="subunit">
    <text evidence="7">The complex is probably composed of two ATP-binding proteins, two transmembrane proteins and a solute-binding protein.</text>
</comment>
<keyword evidence="7" id="KW-1003">Cell membrane</keyword>
<dbReference type="GO" id="GO:0005524">
    <property type="term" value="F:ATP binding"/>
    <property type="evidence" value="ECO:0007669"/>
    <property type="project" value="UniProtKB-UniRule"/>
</dbReference>
<accession>A0A9X3ZIP7</accession>
<dbReference type="PROSITE" id="PS00211">
    <property type="entry name" value="ABC_TRANSPORTER_1"/>
    <property type="match status" value="1"/>
</dbReference>
<dbReference type="InterPro" id="IPR027417">
    <property type="entry name" value="P-loop_NTPase"/>
</dbReference>
<dbReference type="EC" id="7.6.2.9" evidence="7"/>
<dbReference type="GO" id="GO:0006970">
    <property type="term" value="P:response to osmotic stress"/>
    <property type="evidence" value="ECO:0007669"/>
    <property type="project" value="UniProtKB-ARBA"/>
</dbReference>
<evidence type="ECO:0000256" key="2">
    <source>
        <dbReference type="ARBA" id="ARBA00022448"/>
    </source>
</evidence>
<name>A0A9X3ZIP7_9HYPH</name>
<feature type="domain" description="ABC transporter" evidence="8">
    <location>
        <begin position="30"/>
        <end position="271"/>
    </location>
</feature>
<keyword evidence="7" id="KW-0472">Membrane</keyword>
<dbReference type="SMART" id="SM00382">
    <property type="entry name" value="AAA"/>
    <property type="match status" value="1"/>
</dbReference>
<evidence type="ECO:0000313" key="10">
    <source>
        <dbReference type="Proteomes" id="UP001151234"/>
    </source>
</evidence>
<evidence type="ECO:0000256" key="5">
    <source>
        <dbReference type="ARBA" id="ARBA00051811"/>
    </source>
</evidence>
<keyword evidence="10" id="KW-1185">Reference proteome</keyword>
<dbReference type="GO" id="GO:0031460">
    <property type="term" value="P:glycine betaine transport"/>
    <property type="evidence" value="ECO:0007669"/>
    <property type="project" value="InterPro"/>
</dbReference>
<gene>
    <name evidence="9" type="ORF">OQ273_14890</name>
</gene>
<comment type="similarity">
    <text evidence="1 7">Belongs to the ABC transporter superfamily.</text>
</comment>
<dbReference type="Pfam" id="PF00005">
    <property type="entry name" value="ABC_tran"/>
    <property type="match status" value="1"/>
</dbReference>
<dbReference type="SUPFAM" id="SSF52540">
    <property type="entry name" value="P-loop containing nucleoside triphosphate hydrolases"/>
    <property type="match status" value="1"/>
</dbReference>
<dbReference type="PANTHER" id="PTHR43869:SF1">
    <property type="entry name" value="GLYCINE BETAINE_PROLINE BETAINE TRANSPORT SYSTEM ATP-BINDING PROTEIN PROV"/>
    <property type="match status" value="1"/>
</dbReference>
<evidence type="ECO:0000256" key="4">
    <source>
        <dbReference type="ARBA" id="ARBA00022840"/>
    </source>
</evidence>
<sequence length="362" mass="39865">MENSRDDHPIIARNVWKIFGERAQEAHAAILSDNLSKAEVLEQFGCVIGVADASFSIEEGEIFCIMGLSGSGKSTLVRHVNRLLEPTAGEILIEGSDVTKLNESQLRDLRNQKVAMVFQNFGLMPHRTVRDNVAMPLEIRGASKRQRWSEADRVLDMVNLTGWEDKYAHELSGGMQQRVGLARALACNPGILLMDEPFSALDPLIRRQLQDQFMDLSATLKKTTIFITHDLDEAIRIGNRIAIMKDGRIVQTGTPEDIVMNPADDYVADFVAGISKLDLVYAHSIMVPMQGYESEHGPVPGDASRTSHNSDLNELINVAVETEGPIVIEGDDGAAIGIVDRTRLMRAIQGNRKQEAAANEPA</sequence>
<dbReference type="PANTHER" id="PTHR43869">
    <property type="entry name" value="GLYCINE BETAINE/PROLINE BETAINE TRANSPORT SYSTEM ATP-BINDING PROTEIN PROV"/>
    <property type="match status" value="1"/>
</dbReference>
<evidence type="ECO:0000256" key="7">
    <source>
        <dbReference type="RuleBase" id="RU369116"/>
    </source>
</evidence>
<comment type="caution">
    <text evidence="9">The sequence shown here is derived from an EMBL/GenBank/DDBJ whole genome shotgun (WGS) entry which is preliminary data.</text>
</comment>
<evidence type="ECO:0000259" key="8">
    <source>
        <dbReference type="PROSITE" id="PS50893"/>
    </source>
</evidence>
<evidence type="ECO:0000256" key="6">
    <source>
        <dbReference type="ARBA" id="ARBA00061968"/>
    </source>
</evidence>
<dbReference type="InterPro" id="IPR003439">
    <property type="entry name" value="ABC_transporter-like_ATP-bd"/>
</dbReference>
<evidence type="ECO:0000256" key="1">
    <source>
        <dbReference type="ARBA" id="ARBA00005417"/>
    </source>
</evidence>
<evidence type="ECO:0000313" key="9">
    <source>
        <dbReference type="EMBL" id="MDA5399866.1"/>
    </source>
</evidence>
<keyword evidence="3 7" id="KW-0547">Nucleotide-binding</keyword>
<dbReference type="FunFam" id="3.40.50.300:FF:000201">
    <property type="entry name" value="Glycine betaine/L-proline ABC transporter ATP-binding protein"/>
    <property type="match status" value="1"/>
</dbReference>
<dbReference type="InterPro" id="IPR017871">
    <property type="entry name" value="ABC_transporter-like_CS"/>
</dbReference>
<comment type="catalytic activity">
    <reaction evidence="5">
        <text>a quaternary ammonium(out) + ATP + H2O = a quaternary ammonium(in) + ADP + phosphate + H(+)</text>
        <dbReference type="Rhea" id="RHEA:11036"/>
        <dbReference type="ChEBI" id="CHEBI:15377"/>
        <dbReference type="ChEBI" id="CHEBI:15378"/>
        <dbReference type="ChEBI" id="CHEBI:30616"/>
        <dbReference type="ChEBI" id="CHEBI:35267"/>
        <dbReference type="ChEBI" id="CHEBI:43474"/>
        <dbReference type="ChEBI" id="CHEBI:456216"/>
        <dbReference type="EC" id="7.6.2.9"/>
    </reaction>
    <physiologicalReaction direction="left-to-right" evidence="5">
        <dbReference type="Rhea" id="RHEA:11037"/>
    </physiologicalReaction>
</comment>
<dbReference type="InterPro" id="IPR051921">
    <property type="entry name" value="ABC_osmolyte_uptake_ATP-bind"/>
</dbReference>
<dbReference type="PROSITE" id="PS50893">
    <property type="entry name" value="ABC_TRANSPORTER_2"/>
    <property type="match status" value="1"/>
</dbReference>